<keyword evidence="1" id="KW-0732">Signal</keyword>
<name>A0A6N4TJ79_9FIRM</name>
<dbReference type="SUPFAM" id="SSF53850">
    <property type="entry name" value="Periplasmic binding protein-like II"/>
    <property type="match status" value="1"/>
</dbReference>
<dbReference type="PROSITE" id="PS51257">
    <property type="entry name" value="PROKAR_LIPOPROTEIN"/>
    <property type="match status" value="1"/>
</dbReference>
<organism evidence="2 3">
    <name type="scientific">Amedibacterium intestinale</name>
    <dbReference type="NCBI Taxonomy" id="2583452"/>
    <lineage>
        <taxon>Bacteria</taxon>
        <taxon>Bacillati</taxon>
        <taxon>Bacillota</taxon>
        <taxon>Erysipelotrichia</taxon>
        <taxon>Erysipelotrichales</taxon>
        <taxon>Erysipelotrichaceae</taxon>
        <taxon>Amedibacterium</taxon>
    </lineage>
</organism>
<feature type="signal peptide" evidence="1">
    <location>
        <begin position="1"/>
        <end position="20"/>
    </location>
</feature>
<dbReference type="RefSeq" id="WP_163052263.1">
    <property type="nucleotide sequence ID" value="NZ_AP019695.1"/>
</dbReference>
<dbReference type="Proteomes" id="UP000464754">
    <property type="component" value="Chromosome"/>
</dbReference>
<dbReference type="Gene3D" id="3.40.190.10">
    <property type="entry name" value="Periplasmic binding protein-like II"/>
    <property type="match status" value="2"/>
</dbReference>
<dbReference type="KEGG" id="aarg:Aargi30884_21790"/>
<evidence type="ECO:0000256" key="1">
    <source>
        <dbReference type="SAM" id="SignalP"/>
    </source>
</evidence>
<feature type="chain" id="PRO_5026734054" description="Sugar ABC transporter substrate-binding protein" evidence="1">
    <location>
        <begin position="21"/>
        <end position="388"/>
    </location>
</feature>
<dbReference type="EMBL" id="AP019695">
    <property type="protein sequence ID" value="BBK23276.1"/>
    <property type="molecule type" value="Genomic_DNA"/>
</dbReference>
<dbReference type="AlphaFoldDB" id="A0A6N4TJ79"/>
<evidence type="ECO:0008006" key="4">
    <source>
        <dbReference type="Google" id="ProtNLM"/>
    </source>
</evidence>
<keyword evidence="3" id="KW-1185">Reference proteome</keyword>
<evidence type="ECO:0000313" key="2">
    <source>
        <dbReference type="EMBL" id="BBK23276.1"/>
    </source>
</evidence>
<sequence>MKKKLLLILMFMYLASGCTAATKIEKLPMEDNGRIIVEVENEDYALKLKELWNKRYPNKQSAIIFRISPYMPHKELDADIIWTNDLEALQLTSKLQNIPIQEEYKIEKHLVRKELEHIFVPVCAKGKLFLYNEQTLHEKGKKIEDLESFESMIESHISYYHSHDLDYIYPFIKDGFIVQDKRKQENYPDKEIFSVQIDHYKKLYHDAHFMDDIYLQPNFFFDDTYPCGLFDSEVSIENTEPYKQQKLHYMPMPTWNDQQLHPACVTYGFAVNKKSKYPGLIQAFLEMIKSKEGIQALADSQVSVPLIKEEDFDDFYIFDHTRKEKILAMNASELYPLIQIRNTNKNLYSILQNVDITGILQNYICSKQSSLHVYEEIYEHMQHFLDDS</sequence>
<accession>A0A6N4TJ79</accession>
<gene>
    <name evidence="2" type="ORF">Aargi30884_21790</name>
</gene>
<reference evidence="3" key="1">
    <citation type="submission" date="2019-05" db="EMBL/GenBank/DDBJ databases">
        <title>Complete genome sequencing of Absiella argi strain JCM 30884.</title>
        <authorList>
            <person name="Sakamoto M."/>
            <person name="Murakami T."/>
            <person name="Mori H."/>
        </authorList>
    </citation>
    <scope>NUCLEOTIDE SEQUENCE [LARGE SCALE GENOMIC DNA]</scope>
    <source>
        <strain evidence="3">JCM 30884</strain>
    </source>
</reference>
<proteinExistence type="predicted"/>
<evidence type="ECO:0000313" key="3">
    <source>
        <dbReference type="Proteomes" id="UP000464754"/>
    </source>
</evidence>
<protein>
    <recommendedName>
        <fullName evidence="4">Sugar ABC transporter substrate-binding protein</fullName>
    </recommendedName>
</protein>